<dbReference type="STRING" id="1206466.K0KE79"/>
<dbReference type="SUPFAM" id="SSF52540">
    <property type="entry name" value="P-loop containing nucleoside triphosphate hydrolases"/>
    <property type="match status" value="1"/>
</dbReference>
<feature type="domain" description="AAA+ ATPase" evidence="10">
    <location>
        <begin position="216"/>
        <end position="382"/>
    </location>
</feature>
<evidence type="ECO:0000256" key="7">
    <source>
        <dbReference type="ARBA" id="ARBA00023306"/>
    </source>
</evidence>
<dbReference type="InterPro" id="IPR053016">
    <property type="entry name" value="CTF18-RFC_complex"/>
</dbReference>
<dbReference type="GO" id="GO:0003677">
    <property type="term" value="F:DNA binding"/>
    <property type="evidence" value="ECO:0007669"/>
    <property type="project" value="UniProtKB-KW"/>
</dbReference>
<dbReference type="AlphaFoldDB" id="K0KE79"/>
<dbReference type="HOGENOM" id="CLU_004894_3_1_1"/>
<evidence type="ECO:0000256" key="9">
    <source>
        <dbReference type="SAM" id="MobiDB-lite"/>
    </source>
</evidence>
<dbReference type="SMART" id="SM00382">
    <property type="entry name" value="AAA"/>
    <property type="match status" value="1"/>
</dbReference>
<protein>
    <submittedName>
        <fullName evidence="11">Chromosome transmission fidelity protein 18</fullName>
    </submittedName>
</protein>
<dbReference type="GO" id="GO:0006260">
    <property type="term" value="P:DNA replication"/>
    <property type="evidence" value="ECO:0007669"/>
    <property type="project" value="UniProtKB-KW"/>
</dbReference>
<organism evidence="11 12">
    <name type="scientific">Wickerhamomyces ciferrii (strain ATCC 14091 / BCRC 22168 / CBS 111 / JCM 3599 / NBRC 0793 / NRRL Y-1031 F-60-10)</name>
    <name type="common">Yeast</name>
    <name type="synonym">Pichia ciferrii</name>
    <dbReference type="NCBI Taxonomy" id="1206466"/>
    <lineage>
        <taxon>Eukaryota</taxon>
        <taxon>Fungi</taxon>
        <taxon>Dikarya</taxon>
        <taxon>Ascomycota</taxon>
        <taxon>Saccharomycotina</taxon>
        <taxon>Saccharomycetes</taxon>
        <taxon>Phaffomycetales</taxon>
        <taxon>Wickerhamomycetaceae</taxon>
        <taxon>Wickerhamomyces</taxon>
    </lineage>
</organism>
<dbReference type="eggNOG" id="KOG1969">
    <property type="taxonomic scope" value="Eukaryota"/>
</dbReference>
<dbReference type="CDD" id="cd00009">
    <property type="entry name" value="AAA"/>
    <property type="match status" value="1"/>
</dbReference>
<dbReference type="CDD" id="cd18140">
    <property type="entry name" value="HLD_clamp_RFC"/>
    <property type="match status" value="1"/>
</dbReference>
<dbReference type="Gene3D" id="1.10.8.60">
    <property type="match status" value="1"/>
</dbReference>
<dbReference type="InterPro" id="IPR003959">
    <property type="entry name" value="ATPase_AAA_core"/>
</dbReference>
<keyword evidence="4" id="KW-0067">ATP-binding</keyword>
<keyword evidence="3" id="KW-0547">Nucleotide-binding</keyword>
<comment type="similarity">
    <text evidence="8">Belongs to the activator 1 small subunits family. CTF18 subfamily.</text>
</comment>
<dbReference type="Proteomes" id="UP000009328">
    <property type="component" value="Unassembled WGS sequence"/>
</dbReference>
<feature type="compositionally biased region" description="Polar residues" evidence="9">
    <location>
        <begin position="57"/>
        <end position="66"/>
    </location>
</feature>
<dbReference type="GO" id="GO:0016887">
    <property type="term" value="F:ATP hydrolysis activity"/>
    <property type="evidence" value="ECO:0007669"/>
    <property type="project" value="InterPro"/>
</dbReference>
<reference evidence="11 12" key="1">
    <citation type="journal article" date="2012" name="Eukaryot. Cell">
        <title>Draft genome sequence of Wickerhamomyces ciferrii NRRL Y-1031 F-60-10.</title>
        <authorList>
            <person name="Schneider J."/>
            <person name="Andrea H."/>
            <person name="Blom J."/>
            <person name="Jaenicke S."/>
            <person name="Ruckert C."/>
            <person name="Schorsch C."/>
            <person name="Szczepanowski R."/>
            <person name="Farwick M."/>
            <person name="Goesmann A."/>
            <person name="Puhler A."/>
            <person name="Schaffer S."/>
            <person name="Tauch A."/>
            <person name="Kohler T."/>
            <person name="Brinkrolf K."/>
        </authorList>
    </citation>
    <scope>NUCLEOTIDE SEQUENCE [LARGE SCALE GENOMIC DNA]</scope>
    <source>
        <strain evidence="12">ATCC 14091 / BCRC 22168 / CBS 111 / JCM 3599 / NBRC 0793 / NRRL Y-1031 F-60-10</strain>
    </source>
</reference>
<keyword evidence="7" id="KW-0131">Cell cycle</keyword>
<proteinExistence type="inferred from homology"/>
<sequence length="741" mass="84659">MSKPVLDFGLGSLDFKNKFLAGGNGNNDGKDEIYKDKSESPNDTQKDTDLSGKESVANDTTRNITPSTQVSLGSSIIEKNTNAKVITLPNGKIVNLKKKPSRQEDPESAIDALKQEKENYGFNINELYGRLEVKRLKEAPSSRNQDSYIPQNNILWAEKWRPKSFFDLLGNEATNRRILKWIKDWSRVVFDQNLKPITTEDSNPQSKFTDPFGRPSKKILLIHGPPGLGKTTVAHVIAKQAGYEIMEVNASDERSGQRVRDKINNSLNSQTFSGKPVCLIADEVDGAAEFGFVKVLLDLINEDSRAVYKYQNSESSKFKEDNGKKKKQPKFLLRPIIAICNDLYAPSLEKLRAQSEIINFKAPTERELRDRLRDICKHEKINITNQQLQEIVLLANYDIRSCLNILQFGGGLNNSNDLRKKDSQVSWFSIVNEIFRRRRDKKKNEQFKELSEIININPSYDKIINGCFQSYHDVTYNDSQMSKPALISDWLFFGDIMGKTTYEGYGDLSYYSSQVALQFYNLFGDLGNRENLKIKSDYEHFESRRSNFNLLRQIHGNLNAQLRTLLKPHYLSTDALPLLDHIITPELKSINNIKENDQLKLRQAANALSGFGLQITDAKDDSYNDIFTTYPQFHTISKFDPLTVKKQNQKRTQLFPLMLKELDVMKAKKRAFSKVDQGEGPSDGVSQTSKDFNALRNQYEQIAEAEAKNKKPKTEVKIWVKYHEGFSNAVRKPVKWNALWG</sequence>
<comment type="caution">
    <text evidence="11">The sequence shown here is derived from an EMBL/GenBank/DDBJ whole genome shotgun (WGS) entry which is preliminary data.</text>
</comment>
<evidence type="ECO:0000313" key="11">
    <source>
        <dbReference type="EMBL" id="CCH41221.1"/>
    </source>
</evidence>
<dbReference type="InterPro" id="IPR003593">
    <property type="entry name" value="AAA+_ATPase"/>
</dbReference>
<keyword evidence="2" id="KW-0235">DNA replication</keyword>
<keyword evidence="12" id="KW-1185">Reference proteome</keyword>
<keyword evidence="5" id="KW-0238">DNA-binding</keyword>
<evidence type="ECO:0000259" key="10">
    <source>
        <dbReference type="SMART" id="SM00382"/>
    </source>
</evidence>
<dbReference type="InterPro" id="IPR027417">
    <property type="entry name" value="P-loop_NTPase"/>
</dbReference>
<dbReference type="PRINTS" id="PR00830">
    <property type="entry name" value="ENDOLAPTASE"/>
</dbReference>
<evidence type="ECO:0000256" key="4">
    <source>
        <dbReference type="ARBA" id="ARBA00022840"/>
    </source>
</evidence>
<dbReference type="PANTHER" id="PTHR46765:SF1">
    <property type="entry name" value="P-LOOP CONTAINING NUCLEOSIDE TRIPHOSPHATE HYDROLASES SUPERFAMILY PROTEIN"/>
    <property type="match status" value="1"/>
</dbReference>
<evidence type="ECO:0000256" key="1">
    <source>
        <dbReference type="ARBA" id="ARBA00004123"/>
    </source>
</evidence>
<dbReference type="EMBL" id="CAIF01000013">
    <property type="protein sequence ID" value="CCH41221.1"/>
    <property type="molecule type" value="Genomic_DNA"/>
</dbReference>
<dbReference type="InParanoid" id="K0KE79"/>
<dbReference type="InterPro" id="IPR047854">
    <property type="entry name" value="RFC_lid"/>
</dbReference>
<evidence type="ECO:0000313" key="12">
    <source>
        <dbReference type="Proteomes" id="UP000009328"/>
    </source>
</evidence>
<gene>
    <name evidence="11" type="ORF">BN7_758</name>
</gene>
<dbReference type="GO" id="GO:0005524">
    <property type="term" value="F:ATP binding"/>
    <property type="evidence" value="ECO:0007669"/>
    <property type="project" value="UniProtKB-KW"/>
</dbReference>
<feature type="region of interest" description="Disordered" evidence="9">
    <location>
        <begin position="19"/>
        <end position="66"/>
    </location>
</feature>
<evidence type="ECO:0000256" key="3">
    <source>
        <dbReference type="ARBA" id="ARBA00022741"/>
    </source>
</evidence>
<evidence type="ECO:0000256" key="6">
    <source>
        <dbReference type="ARBA" id="ARBA00023242"/>
    </source>
</evidence>
<dbReference type="Gene3D" id="3.40.50.300">
    <property type="entry name" value="P-loop containing nucleotide triphosphate hydrolases"/>
    <property type="match status" value="1"/>
</dbReference>
<dbReference type="FunCoup" id="K0KE79">
    <property type="interactions" value="897"/>
</dbReference>
<evidence type="ECO:0000256" key="2">
    <source>
        <dbReference type="ARBA" id="ARBA00022705"/>
    </source>
</evidence>
<comment type="subcellular location">
    <subcellularLocation>
        <location evidence="1">Nucleus</location>
    </subcellularLocation>
</comment>
<dbReference type="GO" id="GO:0005634">
    <property type="term" value="C:nucleus"/>
    <property type="evidence" value="ECO:0007669"/>
    <property type="project" value="UniProtKB-SubCell"/>
</dbReference>
<accession>K0KE79</accession>
<dbReference type="PANTHER" id="PTHR46765">
    <property type="entry name" value="P-LOOP CONTAINING NUCLEOSIDE TRIPHOSPHATE HYDROLASES SUPERFAMILY PROTEIN"/>
    <property type="match status" value="1"/>
</dbReference>
<dbReference type="Pfam" id="PF00004">
    <property type="entry name" value="AAA"/>
    <property type="match status" value="1"/>
</dbReference>
<feature type="compositionally biased region" description="Basic and acidic residues" evidence="9">
    <location>
        <begin position="28"/>
        <end position="52"/>
    </location>
</feature>
<evidence type="ECO:0000256" key="5">
    <source>
        <dbReference type="ARBA" id="ARBA00023125"/>
    </source>
</evidence>
<name>K0KE79_WICCF</name>
<evidence type="ECO:0000256" key="8">
    <source>
        <dbReference type="ARBA" id="ARBA00043975"/>
    </source>
</evidence>
<keyword evidence="6" id="KW-0539">Nucleus</keyword>